<reference evidence="4 5" key="1">
    <citation type="submission" date="2016-11" db="EMBL/GenBank/DDBJ databases">
        <authorList>
            <person name="Jaros S."/>
            <person name="Januszkiewicz K."/>
            <person name="Wedrychowicz H."/>
        </authorList>
    </citation>
    <scope>NUCLEOTIDE SEQUENCE [LARGE SCALE GENOMIC DNA]</scope>
    <source>
        <strain evidence="4 5">DSM 15480</strain>
    </source>
</reference>
<dbReference type="Gene3D" id="1.10.10.10">
    <property type="entry name" value="Winged helix-like DNA-binding domain superfamily/Winged helix DNA-binding domain"/>
    <property type="match status" value="1"/>
</dbReference>
<evidence type="ECO:0000259" key="3">
    <source>
        <dbReference type="SMART" id="SM00347"/>
    </source>
</evidence>
<evidence type="ECO:0000313" key="4">
    <source>
        <dbReference type="EMBL" id="SHK93888.1"/>
    </source>
</evidence>
<evidence type="ECO:0000313" key="5">
    <source>
        <dbReference type="Proteomes" id="UP000184301"/>
    </source>
</evidence>
<dbReference type="AlphaFoldDB" id="A0A1M6WJK3"/>
<dbReference type="STRING" id="1121950.SAMN02745243_04034"/>
<gene>
    <name evidence="4" type="ORF">SAMN02745243_04034</name>
</gene>
<dbReference type="GO" id="GO:0003677">
    <property type="term" value="F:DNA binding"/>
    <property type="evidence" value="ECO:0007669"/>
    <property type="project" value="UniProtKB-KW"/>
</dbReference>
<dbReference type="RefSeq" id="WP_073113272.1">
    <property type="nucleotide sequence ID" value="NZ_FQZY01000113.1"/>
</dbReference>
<organism evidence="4 5">
    <name type="scientific">Hespellia stercorisuis DSM 15480</name>
    <dbReference type="NCBI Taxonomy" id="1121950"/>
    <lineage>
        <taxon>Bacteria</taxon>
        <taxon>Bacillati</taxon>
        <taxon>Bacillota</taxon>
        <taxon>Clostridia</taxon>
        <taxon>Lachnospirales</taxon>
        <taxon>Lachnospiraceae</taxon>
        <taxon>Hespellia</taxon>
    </lineage>
</organism>
<keyword evidence="5" id="KW-1185">Reference proteome</keyword>
<accession>A0A1M6WJK3</accession>
<dbReference type="SMART" id="SM00347">
    <property type="entry name" value="HTH_MARR"/>
    <property type="match status" value="1"/>
</dbReference>
<dbReference type="OrthoDB" id="3237509at2"/>
<dbReference type="Pfam" id="PF01047">
    <property type="entry name" value="MarR"/>
    <property type="match status" value="1"/>
</dbReference>
<dbReference type="GO" id="GO:0003700">
    <property type="term" value="F:DNA-binding transcription factor activity"/>
    <property type="evidence" value="ECO:0007669"/>
    <property type="project" value="InterPro"/>
</dbReference>
<dbReference type="InterPro" id="IPR039422">
    <property type="entry name" value="MarR/SlyA-like"/>
</dbReference>
<evidence type="ECO:0000256" key="1">
    <source>
        <dbReference type="ARBA" id="ARBA00023015"/>
    </source>
</evidence>
<evidence type="ECO:0000256" key="2">
    <source>
        <dbReference type="ARBA" id="ARBA00023163"/>
    </source>
</evidence>
<name>A0A1M6WJK3_9FIRM</name>
<proteinExistence type="predicted"/>
<dbReference type="SUPFAM" id="SSF46785">
    <property type="entry name" value="Winged helix' DNA-binding domain"/>
    <property type="match status" value="1"/>
</dbReference>
<dbReference type="Proteomes" id="UP000184301">
    <property type="component" value="Unassembled WGS sequence"/>
</dbReference>
<dbReference type="InterPro" id="IPR036390">
    <property type="entry name" value="WH_DNA-bd_sf"/>
</dbReference>
<dbReference type="GO" id="GO:0006950">
    <property type="term" value="P:response to stress"/>
    <property type="evidence" value="ECO:0007669"/>
    <property type="project" value="TreeGrafter"/>
</dbReference>
<dbReference type="PANTHER" id="PTHR33164:SF56">
    <property type="entry name" value="HTH-TYPE TRANSCRIPTIONAL REGULATOR MHQR"/>
    <property type="match status" value="1"/>
</dbReference>
<dbReference type="PANTHER" id="PTHR33164">
    <property type="entry name" value="TRANSCRIPTIONAL REGULATOR, MARR FAMILY"/>
    <property type="match status" value="1"/>
</dbReference>
<keyword evidence="4" id="KW-0238">DNA-binding</keyword>
<dbReference type="EMBL" id="FQZY01000113">
    <property type="protein sequence ID" value="SHK93888.1"/>
    <property type="molecule type" value="Genomic_DNA"/>
</dbReference>
<dbReference type="InterPro" id="IPR036388">
    <property type="entry name" value="WH-like_DNA-bd_sf"/>
</dbReference>
<protein>
    <submittedName>
        <fullName evidence="4">DNA-binding transcriptional regulator, MarR family</fullName>
    </submittedName>
</protein>
<keyword evidence="1" id="KW-0805">Transcription regulation</keyword>
<feature type="domain" description="HTH marR-type" evidence="3">
    <location>
        <begin position="28"/>
        <end position="123"/>
    </location>
</feature>
<keyword evidence="2" id="KW-0804">Transcription</keyword>
<sequence length="147" mass="16968">MDKKAYIEEFAALQQSLAKLKNASILTESVKGENYVLRYLTKAEADVNPKEISKILNVSSARTAVILKNLEKRELVRRYQDPDSHRQTLVKILPAGIEKNLLMQKTFENSVSDLIDALGEEDFRQYMELKKRVLSYYEQKQSGKKEL</sequence>
<dbReference type="InterPro" id="IPR000835">
    <property type="entry name" value="HTH_MarR-typ"/>
</dbReference>